<organism evidence="4 6">
    <name type="scientific">Capnocytophaga catalasegens</name>
    <dbReference type="NCBI Taxonomy" id="1004260"/>
    <lineage>
        <taxon>Bacteria</taxon>
        <taxon>Pseudomonadati</taxon>
        <taxon>Bacteroidota</taxon>
        <taxon>Flavobacteriia</taxon>
        <taxon>Flavobacteriales</taxon>
        <taxon>Flavobacteriaceae</taxon>
        <taxon>Capnocytophaga</taxon>
    </lineage>
</organism>
<reference evidence="4 7" key="1">
    <citation type="submission" date="2021-11" db="EMBL/GenBank/DDBJ databases">
        <title>Draft genome sequence of Capnocytophaga sp. strain KC07075 isolated from cat oral cavity.</title>
        <authorList>
            <person name="Suzuki M."/>
            <person name="Imaoka K."/>
            <person name="Kimura M."/>
            <person name="Morikawa S."/>
            <person name="Maeda K."/>
        </authorList>
    </citation>
    <scope>NUCLEOTIDE SEQUENCE</scope>
    <source>
        <strain evidence="4">KC07075</strain>
        <strain evidence="5 7">KC07079</strain>
    </source>
</reference>
<keyword evidence="1" id="KW-0175">Coiled coil</keyword>
<evidence type="ECO:0000313" key="4">
    <source>
        <dbReference type="EMBL" id="GJM51117.1"/>
    </source>
</evidence>
<dbReference type="Proteomes" id="UP001207736">
    <property type="component" value="Unassembled WGS sequence"/>
</dbReference>
<comment type="caution">
    <text evidence="4">The sequence shown here is derived from an EMBL/GenBank/DDBJ whole genome shotgun (WGS) entry which is preliminary data.</text>
</comment>
<evidence type="ECO:0000313" key="6">
    <source>
        <dbReference type="Proteomes" id="UP001207736"/>
    </source>
</evidence>
<dbReference type="EMBL" id="BQKB01000030">
    <property type="protein sequence ID" value="GJM53226.1"/>
    <property type="molecule type" value="Genomic_DNA"/>
</dbReference>
<evidence type="ECO:0000313" key="5">
    <source>
        <dbReference type="EMBL" id="GJM53226.1"/>
    </source>
</evidence>
<feature type="domain" description="Large polyvalent protein-associated" evidence="3">
    <location>
        <begin position="692"/>
        <end position="791"/>
    </location>
</feature>
<feature type="region of interest" description="Disordered" evidence="2">
    <location>
        <begin position="1"/>
        <end position="25"/>
    </location>
</feature>
<evidence type="ECO:0000259" key="3">
    <source>
        <dbReference type="Pfam" id="PF18798"/>
    </source>
</evidence>
<gene>
    <name evidence="4" type="ORF">RCZ15_20900</name>
    <name evidence="5" type="ORF">RCZ16_15430</name>
</gene>
<protein>
    <recommendedName>
        <fullName evidence="3">Large polyvalent protein-associated domain-containing protein</fullName>
    </recommendedName>
</protein>
<feature type="compositionally biased region" description="Basic and acidic residues" evidence="2">
    <location>
        <begin position="16"/>
        <end position="25"/>
    </location>
</feature>
<feature type="region of interest" description="Disordered" evidence="2">
    <location>
        <begin position="360"/>
        <end position="382"/>
    </location>
</feature>
<feature type="region of interest" description="Disordered" evidence="2">
    <location>
        <begin position="825"/>
        <end position="847"/>
    </location>
</feature>
<accession>A0AAV5AUZ4</accession>
<feature type="domain" description="Large polyvalent protein-associated" evidence="3">
    <location>
        <begin position="1060"/>
        <end position="1160"/>
    </location>
</feature>
<dbReference type="SUPFAM" id="SSF52540">
    <property type="entry name" value="P-loop containing nucleoside triphosphate hydrolases"/>
    <property type="match status" value="1"/>
</dbReference>
<dbReference type="InterPro" id="IPR040824">
    <property type="entry name" value="LPD3"/>
</dbReference>
<name>A0AAV5AUZ4_9FLAO</name>
<proteinExistence type="predicted"/>
<dbReference type="Proteomes" id="UP001208692">
    <property type="component" value="Unassembled WGS sequence"/>
</dbReference>
<keyword evidence="7" id="KW-1185">Reference proteome</keyword>
<sequence>MLEPQKGKTQGTSNKKQKECNTCEKSVEKPISEEISHEKYSISYFEKDMDYQKLYKSYYWISQTPDKRAERDFKAWSKDFSELYHSFDKQAKENGVLDKYNEVFDAEYQKLLKLQNEIISLRSRTFSTFVTGGAGISASKQRKNEAVQKQEIEKTNLFVQKFNALQSKLEKIAKNTPENQFEKDTPISSTDKHAIEKLEQKLQEQEAEKDFILRANKAEKEWKKTNDFKVFSKHNINDELANQFIKEIDKHGMILLRGTTNINAEIRRIKQRIEMLKKQAQQENKEIDFEGGKIVFDMQEHRIKIYFDEIPSKEIREAIKKRAFKWSPINKVWQRVYTSDAEYSVKYLFERDNILKKKSSLNAKKQPSTSNTNTPKNNKAIITNDGSTKLDIRFNSNEEKGVGAKRIKELYDRKLSKLLYIENGFLNTNDFNYKCPKISKKGVASFSKIVVGKDDLRAAMSGVLIEKEFYVGTDAFKLVSIERPKNDGLKTGEVYLVNDTYFDYLKKLSTNETQLSEKEWEEKYRYYNGEQKYPDYKPVIPLEYKYKSQYVDIEQIANHAYCAYYLLKHKTEKINIGFEIEDLTIFTNAKYLFEALQCLQANGTKNISFEVTLPNRGILISSKENKNFALVMPFLADIDRNYNVEINPVRLSATLNKDYKGYEKGLSAPSLSGLAAPRTELSTDDFKKMTVSELRKFTLDYYNTHLKGKKTAIKNHLKEVVFVSGAGRKLLQPIYKEKVAVIEHLEQLIKNSTYNNWGNRKKTDSPDVLGYLNFKSKITIDGEKRHVRISVILDRERKTKFKTFEVGTKPKKDASIRRVAVTNPKAGQIETSSQGKNTKKSVSGKKNDKNFGLGLPLTDDIRKKAFTDKGKLRKGWYYDEYGLLTDGKEFYHSDKKSWAELENIRIYAVDKRGKQIDALYKGAEMKKSLENDQMFLKKLDFEEKLIKKYQIAEREFDVLKQFLRNVELGRFDFYFPNSDYKRWFKQNLDFRKKNEFVEKVVGKDEFHLTDKGLQMFQEYKDFSDKLNAEIKREYNKYKQKYGLSAPQLEISTEDFKNMSVKQLREYTLQYYLENLKGKRVAIKNFINEIVFTTKGGRKLHTPMYKEKAAIIKHLEELIKNSTYNNFGQRKATDSKDVLGYLNFKSKLTIDGEKKHIRISIILDHNRDMRFKSYDVGGKTKKKNPPMTMGVPYRQTMEDFSEKTPKLYQGFQEGIAKSHKNGFGEFECFSDSKNTKNIPNSKKNDKNFGLSSPMVENPSVFVENIPVEYEEISVKPENQLPVVASNTFSARRGSLAQQLATFSADCQSYTIGRYDMKIFLGDIEIKEKDSLVITLTGGQGSGKTRFAFQFMNDLAQHYKVGHISMEEHPQSRLYIEKVHQYLNEKAMNNIEAHDVRSIQELHEIIERNDVIVIDSFQKIKEIDSKFEVDKDLRKKYNSKLFLVIFQQTTDGKMRGGSKSQFDGDIILFTAKLPNYQENYVYPDKNRYNHIPANRLKYNIFQQSLLPAEGEEQTIENQVYDVIY</sequence>
<dbReference type="RefSeq" id="WP_264857512.1">
    <property type="nucleotide sequence ID" value="NZ_BQKA01000040.1"/>
</dbReference>
<dbReference type="Gene3D" id="3.40.50.300">
    <property type="entry name" value="P-loop containing nucleotide triphosphate hydrolases"/>
    <property type="match status" value="1"/>
</dbReference>
<feature type="coiled-coil region" evidence="1">
    <location>
        <begin position="188"/>
        <end position="215"/>
    </location>
</feature>
<dbReference type="Pfam" id="PF18798">
    <property type="entry name" value="LPD3"/>
    <property type="match status" value="2"/>
</dbReference>
<dbReference type="InterPro" id="IPR027417">
    <property type="entry name" value="P-loop_NTPase"/>
</dbReference>
<evidence type="ECO:0000256" key="2">
    <source>
        <dbReference type="SAM" id="MobiDB-lite"/>
    </source>
</evidence>
<dbReference type="Gene3D" id="3.10.150.10">
    <property type="entry name" value="DNA Polymerase III, subunit A, domain 2"/>
    <property type="match status" value="1"/>
</dbReference>
<dbReference type="EMBL" id="BQKA01000040">
    <property type="protein sequence ID" value="GJM51117.1"/>
    <property type="molecule type" value="Genomic_DNA"/>
</dbReference>
<evidence type="ECO:0000313" key="7">
    <source>
        <dbReference type="Proteomes" id="UP001208692"/>
    </source>
</evidence>
<feature type="coiled-coil region" evidence="1">
    <location>
        <begin position="259"/>
        <end position="286"/>
    </location>
</feature>
<feature type="compositionally biased region" description="Low complexity" evidence="2">
    <location>
        <begin position="367"/>
        <end position="379"/>
    </location>
</feature>
<evidence type="ECO:0000256" key="1">
    <source>
        <dbReference type="SAM" id="Coils"/>
    </source>
</evidence>